<accession>A0A3S5CW97</accession>
<dbReference type="EMBL" id="OUUZ01000003">
    <property type="protein sequence ID" value="SPQ20200.1"/>
    <property type="molecule type" value="Genomic_DNA"/>
</dbReference>
<feature type="region of interest" description="Disordered" evidence="1">
    <location>
        <begin position="105"/>
        <end position="141"/>
    </location>
</feature>
<reference evidence="3 4" key="1">
    <citation type="submission" date="2018-04" db="EMBL/GenBank/DDBJ databases">
        <authorList>
            <person name="Huttner S."/>
            <person name="Dainat J."/>
        </authorList>
    </citation>
    <scope>NUCLEOTIDE SEQUENCE [LARGE SCALE GENOMIC DNA]</scope>
</reference>
<dbReference type="Proteomes" id="UP000289323">
    <property type="component" value="Unassembled WGS sequence"/>
</dbReference>
<feature type="compositionally biased region" description="Low complexity" evidence="1">
    <location>
        <begin position="24"/>
        <end position="50"/>
    </location>
</feature>
<gene>
    <name evidence="3" type="ORF">TT172_LOCUS2619</name>
</gene>
<feature type="compositionally biased region" description="Low complexity" evidence="1">
    <location>
        <begin position="125"/>
        <end position="135"/>
    </location>
</feature>
<keyword evidence="2" id="KW-0472">Membrane</keyword>
<evidence type="ECO:0000313" key="3">
    <source>
        <dbReference type="EMBL" id="SPQ20200.1"/>
    </source>
</evidence>
<organism evidence="3 4">
    <name type="scientific">Thermothielavioides terrestris</name>
    <dbReference type="NCBI Taxonomy" id="2587410"/>
    <lineage>
        <taxon>Eukaryota</taxon>
        <taxon>Fungi</taxon>
        <taxon>Dikarya</taxon>
        <taxon>Ascomycota</taxon>
        <taxon>Pezizomycotina</taxon>
        <taxon>Sordariomycetes</taxon>
        <taxon>Sordariomycetidae</taxon>
        <taxon>Sordariales</taxon>
        <taxon>Chaetomiaceae</taxon>
        <taxon>Thermothielavioides</taxon>
    </lineage>
</organism>
<protein>
    <submittedName>
        <fullName evidence="3">1adfdd9b-cc8b-4792-9f76-74a34c1512b4</fullName>
    </submittedName>
</protein>
<feature type="transmembrane region" description="Helical" evidence="2">
    <location>
        <begin position="86"/>
        <end position="107"/>
    </location>
</feature>
<keyword evidence="2" id="KW-1133">Transmembrane helix</keyword>
<sequence>MAFPSAATTCTSDFSTMASSVVLRSRSSSNSSRYATGSSSSLATSTGCSARMSFSATRKRSPTSRAASVHKTESWWPLPPAPAPPAAAAAAPVVAFAVAVAVAASAANQPRHTRARPSTTLTRGAAPSAAASTASKLSVYR</sequence>
<evidence type="ECO:0000256" key="1">
    <source>
        <dbReference type="SAM" id="MobiDB-lite"/>
    </source>
</evidence>
<proteinExistence type="predicted"/>
<evidence type="ECO:0000256" key="2">
    <source>
        <dbReference type="SAM" id="Phobius"/>
    </source>
</evidence>
<dbReference type="AlphaFoldDB" id="A0A3S5CW97"/>
<name>A0A3S5CW97_9PEZI</name>
<keyword evidence="2" id="KW-0812">Transmembrane</keyword>
<evidence type="ECO:0000313" key="4">
    <source>
        <dbReference type="Proteomes" id="UP000289323"/>
    </source>
</evidence>
<feature type="region of interest" description="Disordered" evidence="1">
    <location>
        <begin position="24"/>
        <end position="74"/>
    </location>
</feature>